<dbReference type="AlphaFoldDB" id="A0A497UD84"/>
<feature type="signal peptide" evidence="1">
    <location>
        <begin position="1"/>
        <end position="26"/>
    </location>
</feature>
<reference evidence="3 5" key="2">
    <citation type="submission" date="2018-10" db="EMBL/GenBank/DDBJ databases">
        <title>Genomic Encyclopedia of Archaeal and Bacterial Type Strains, Phase II (KMG-II): from individual species to whole genera.</title>
        <authorList>
            <person name="Goeker M."/>
        </authorList>
    </citation>
    <scope>NUCLEOTIDE SEQUENCE [LARGE SCALE GENOMIC DNA]</scope>
    <source>
        <strain evidence="3 5">DSM 21886</strain>
    </source>
</reference>
<dbReference type="Proteomes" id="UP000275027">
    <property type="component" value="Unassembled WGS sequence"/>
</dbReference>
<gene>
    <name evidence="2" type="ORF">B0G92_2726</name>
    <name evidence="3" type="ORF">CLV50_2736</name>
</gene>
<protein>
    <submittedName>
        <fullName evidence="3">Uncharacterized protein</fullName>
    </submittedName>
</protein>
<evidence type="ECO:0000313" key="5">
    <source>
        <dbReference type="Proteomes" id="UP000275027"/>
    </source>
</evidence>
<dbReference type="EMBL" id="PJND01000009">
    <property type="protein sequence ID" value="PKW20576.1"/>
    <property type="molecule type" value="Genomic_DNA"/>
</dbReference>
<accession>A0A497UD84</accession>
<organism evidence="3 5">
    <name type="scientific">Flavobacterium lindanitolerans</name>
    <dbReference type="NCBI Taxonomy" id="428988"/>
    <lineage>
        <taxon>Bacteria</taxon>
        <taxon>Pseudomonadati</taxon>
        <taxon>Bacteroidota</taxon>
        <taxon>Flavobacteriia</taxon>
        <taxon>Flavobacteriales</taxon>
        <taxon>Flavobacteriaceae</taxon>
        <taxon>Flavobacterium</taxon>
    </lineage>
</organism>
<keyword evidence="1" id="KW-0732">Signal</keyword>
<comment type="caution">
    <text evidence="3">The sequence shown here is derived from an EMBL/GenBank/DDBJ whole genome shotgun (WGS) entry which is preliminary data.</text>
</comment>
<dbReference type="RefSeq" id="WP_101472593.1">
    <property type="nucleotide sequence ID" value="NZ_PJND01000009.1"/>
</dbReference>
<reference evidence="2 4" key="1">
    <citation type="submission" date="2017-12" db="EMBL/GenBank/DDBJ databases">
        <title>Genomic Encyclopedia of Type Strains, Phase III (KMG-III): the genomes of soil and plant-associated and newly described type strains.</title>
        <authorList>
            <person name="Whitman W."/>
        </authorList>
    </citation>
    <scope>NUCLEOTIDE SEQUENCE [LARGE SCALE GENOMIC DNA]</scope>
    <source>
        <strain evidence="2 4">IP-10</strain>
    </source>
</reference>
<evidence type="ECO:0000256" key="1">
    <source>
        <dbReference type="SAM" id="SignalP"/>
    </source>
</evidence>
<dbReference type="EMBL" id="RCCB01000013">
    <property type="protein sequence ID" value="RLJ24019.1"/>
    <property type="molecule type" value="Genomic_DNA"/>
</dbReference>
<evidence type="ECO:0000313" key="4">
    <source>
        <dbReference type="Proteomes" id="UP000233767"/>
    </source>
</evidence>
<feature type="chain" id="PRO_5019797142" evidence="1">
    <location>
        <begin position="27"/>
        <end position="273"/>
    </location>
</feature>
<keyword evidence="4" id="KW-1185">Reference proteome</keyword>
<dbReference type="Proteomes" id="UP000233767">
    <property type="component" value="Unassembled WGS sequence"/>
</dbReference>
<evidence type="ECO:0000313" key="3">
    <source>
        <dbReference type="EMBL" id="RLJ24019.1"/>
    </source>
</evidence>
<proteinExistence type="predicted"/>
<name>A0A497UD84_9FLAO</name>
<sequence length="273" mass="29039">MKIKDMKILNICLWLLFIGFSFNSFAQTGINTKNPWGTLHVDPAKNTPATGTVTTQQTDDFIVDDNTGNVGIGTVSPITKLHINNGTPNPSITITDGTQGVDKILTSDANGVATWVMPPLITSAVLGTFPSISLPVTPTGATDPPIFSTLRIALKPGKWIVNVGLVFDTLGSVTFLQNAYLSTSLTGAVTQTNFSHSGPGGSNTSYVGVITGSVTYTPNTASDRKSYITGSSIIQVTGSPISVINLRLQNQPAGYYRFDPYAPENYFYAIPIN</sequence>
<evidence type="ECO:0000313" key="2">
    <source>
        <dbReference type="EMBL" id="PKW20576.1"/>
    </source>
</evidence>